<sequence>MELVMRARVWATAALTALLALTGCTGQSITGDDGDSGSGPVTVKWWMVTQNADSATAALKDVVKDFEKTNPDIKVDLQFRAVDAHKDALRTTAGSDQGPDIYYYWAGPGLGGTLVESGVSLDLSKYYQQFNWTSRFNESTLKAFSQYGGFHGVPWTQRTEVVYYRKDLFTKAGISAPPTTFAEWEQDAQKLKAAGVTPFAFGGKDNWHVMRLLDTFIETNCGAAKGDQLNTGKASWATEPCVTKSFEQLKTWSANYFNKGFAGLAQTQASPLFFSGKAAMQIEGDWFTQQVIDGGVKPSDVGVFELPTGTDRLYGFSEGQYITKASKHPEQAAKFLDYLTSAEVEGKNLGVFAAIPVNKDTKGATEQQPLNTEIGELTKSAKGFFLNNDQNFSTDVTTEYWRIQNAVTGGSIKPADAGPALQKFIDSHK</sequence>
<dbReference type="InParanoid" id="A0A545AUW9"/>
<dbReference type="OrthoDB" id="7937990at2"/>
<dbReference type="SUPFAM" id="SSF53850">
    <property type="entry name" value="Periplasmic binding protein-like II"/>
    <property type="match status" value="1"/>
</dbReference>
<evidence type="ECO:0000256" key="1">
    <source>
        <dbReference type="SAM" id="SignalP"/>
    </source>
</evidence>
<dbReference type="InterPro" id="IPR050490">
    <property type="entry name" value="Bact_solute-bd_prot1"/>
</dbReference>
<protein>
    <submittedName>
        <fullName evidence="2">Carbohydrate ABC transporter substrate-binding protein</fullName>
    </submittedName>
</protein>
<feature type="signal peptide" evidence="1">
    <location>
        <begin position="1"/>
        <end position="22"/>
    </location>
</feature>
<name>A0A545AUW9_9ACTN</name>
<dbReference type="Proteomes" id="UP000317982">
    <property type="component" value="Unassembled WGS sequence"/>
</dbReference>
<keyword evidence="1" id="KW-0732">Signal</keyword>
<reference evidence="2 3" key="1">
    <citation type="submission" date="2019-07" db="EMBL/GenBank/DDBJ databases">
        <title>Cryptosporangium phraense sp. nov., isolated from plant litter.</title>
        <authorList>
            <person name="Suriyachadkun C."/>
        </authorList>
    </citation>
    <scope>NUCLEOTIDE SEQUENCE [LARGE SCALE GENOMIC DNA]</scope>
    <source>
        <strain evidence="2 3">A-T 5661</strain>
    </source>
</reference>
<dbReference type="EMBL" id="VIRS01000006">
    <property type="protein sequence ID" value="TQS45103.1"/>
    <property type="molecule type" value="Genomic_DNA"/>
</dbReference>
<dbReference type="InterPro" id="IPR006059">
    <property type="entry name" value="SBP"/>
</dbReference>
<dbReference type="AlphaFoldDB" id="A0A545AUW9"/>
<comment type="caution">
    <text evidence="2">The sequence shown here is derived from an EMBL/GenBank/DDBJ whole genome shotgun (WGS) entry which is preliminary data.</text>
</comment>
<accession>A0A545AUW9</accession>
<evidence type="ECO:0000313" key="2">
    <source>
        <dbReference type="EMBL" id="TQS45103.1"/>
    </source>
</evidence>
<dbReference type="Gene3D" id="3.40.190.10">
    <property type="entry name" value="Periplasmic binding protein-like II"/>
    <property type="match status" value="2"/>
</dbReference>
<dbReference type="PANTHER" id="PTHR43649">
    <property type="entry name" value="ARABINOSE-BINDING PROTEIN-RELATED"/>
    <property type="match status" value="1"/>
</dbReference>
<dbReference type="Pfam" id="PF01547">
    <property type="entry name" value="SBP_bac_1"/>
    <property type="match status" value="1"/>
</dbReference>
<dbReference type="PROSITE" id="PS51257">
    <property type="entry name" value="PROKAR_LIPOPROTEIN"/>
    <property type="match status" value="1"/>
</dbReference>
<organism evidence="2 3">
    <name type="scientific">Cryptosporangium phraense</name>
    <dbReference type="NCBI Taxonomy" id="2593070"/>
    <lineage>
        <taxon>Bacteria</taxon>
        <taxon>Bacillati</taxon>
        <taxon>Actinomycetota</taxon>
        <taxon>Actinomycetes</taxon>
        <taxon>Cryptosporangiales</taxon>
        <taxon>Cryptosporangiaceae</taxon>
        <taxon>Cryptosporangium</taxon>
    </lineage>
</organism>
<gene>
    <name evidence="2" type="ORF">FL583_11435</name>
</gene>
<keyword evidence="3" id="KW-1185">Reference proteome</keyword>
<evidence type="ECO:0000313" key="3">
    <source>
        <dbReference type="Proteomes" id="UP000317982"/>
    </source>
</evidence>
<proteinExistence type="predicted"/>
<feature type="chain" id="PRO_5039518189" evidence="1">
    <location>
        <begin position="23"/>
        <end position="429"/>
    </location>
</feature>